<proteinExistence type="predicted"/>
<evidence type="ECO:0000313" key="1">
    <source>
        <dbReference type="EMBL" id="GAG16318.1"/>
    </source>
</evidence>
<comment type="caution">
    <text evidence="1">The sequence shown here is derived from an EMBL/GenBank/DDBJ whole genome shotgun (WGS) entry which is preliminary data.</text>
</comment>
<organism evidence="1">
    <name type="scientific">marine sediment metagenome</name>
    <dbReference type="NCBI Taxonomy" id="412755"/>
    <lineage>
        <taxon>unclassified sequences</taxon>
        <taxon>metagenomes</taxon>
        <taxon>ecological metagenomes</taxon>
    </lineage>
</organism>
<reference evidence="1" key="1">
    <citation type="journal article" date="2014" name="Front. Microbiol.">
        <title>High frequency of phylogenetically diverse reductive dehalogenase-homologous genes in deep subseafloor sedimentary metagenomes.</title>
        <authorList>
            <person name="Kawai M."/>
            <person name="Futagami T."/>
            <person name="Toyoda A."/>
            <person name="Takaki Y."/>
            <person name="Nishi S."/>
            <person name="Hori S."/>
            <person name="Arai W."/>
            <person name="Tsubouchi T."/>
            <person name="Morono Y."/>
            <person name="Uchiyama I."/>
            <person name="Ito T."/>
            <person name="Fujiyama A."/>
            <person name="Inagaki F."/>
            <person name="Takami H."/>
        </authorList>
    </citation>
    <scope>NUCLEOTIDE SEQUENCE</scope>
    <source>
        <strain evidence="1">Expedition CK06-06</strain>
    </source>
</reference>
<gene>
    <name evidence="1" type="ORF">S01H1_56162</name>
</gene>
<accession>X0VV31</accession>
<feature type="non-terminal residue" evidence="1">
    <location>
        <position position="52"/>
    </location>
</feature>
<dbReference type="AlphaFoldDB" id="X0VV31"/>
<protein>
    <submittedName>
        <fullName evidence="1">Uncharacterized protein</fullName>
    </submittedName>
</protein>
<sequence>MNKAHPALCLIVGFLALPAAAGAETIHFREAGGTGYTAVNFDDTYLKVSPSD</sequence>
<name>X0VV31_9ZZZZ</name>
<dbReference type="EMBL" id="BARS01036552">
    <property type="protein sequence ID" value="GAG16318.1"/>
    <property type="molecule type" value="Genomic_DNA"/>
</dbReference>